<gene>
    <name evidence="1" type="ORF">YP76_17645</name>
</gene>
<accession>A0A0M3ALM3</accession>
<dbReference type="Proteomes" id="UP000033874">
    <property type="component" value="Unassembled WGS sequence"/>
</dbReference>
<protein>
    <submittedName>
        <fullName evidence="1">Uncharacterized protein</fullName>
    </submittedName>
</protein>
<keyword evidence="2" id="KW-1185">Reference proteome</keyword>
<comment type="caution">
    <text evidence="1">The sequence shown here is derived from an EMBL/GenBank/DDBJ whole genome shotgun (WGS) entry which is preliminary data.</text>
</comment>
<sequence>MTTIGRVIFGKSRLLGNISPAELKEAIQALSDAIAIEREKGRVTIHPFMILFKGLSDAIEHGAVLSPDQRSTIRSHLDRAAVDFGRDRDLMAEAQRLKRLL</sequence>
<dbReference type="STRING" id="56193.YP76_17645"/>
<organism evidence="1 2">
    <name type="scientific">Sphingobium chungbukense</name>
    <dbReference type="NCBI Taxonomy" id="56193"/>
    <lineage>
        <taxon>Bacteria</taxon>
        <taxon>Pseudomonadati</taxon>
        <taxon>Pseudomonadota</taxon>
        <taxon>Alphaproteobacteria</taxon>
        <taxon>Sphingomonadales</taxon>
        <taxon>Sphingomonadaceae</taxon>
        <taxon>Sphingobium</taxon>
    </lineage>
</organism>
<dbReference type="AlphaFoldDB" id="A0A0M3ALM3"/>
<evidence type="ECO:0000313" key="2">
    <source>
        <dbReference type="Proteomes" id="UP000033874"/>
    </source>
</evidence>
<evidence type="ECO:0000313" key="1">
    <source>
        <dbReference type="EMBL" id="KKW90848.1"/>
    </source>
</evidence>
<reference evidence="1 2" key="1">
    <citation type="submission" date="2015-04" db="EMBL/GenBank/DDBJ databases">
        <title>Genome sequence of aromatic hydrocarbons-degrading Sphingobium chungbukense DJ77.</title>
        <authorList>
            <person name="Kim Y.-C."/>
            <person name="Chae J.-C."/>
        </authorList>
    </citation>
    <scope>NUCLEOTIDE SEQUENCE [LARGE SCALE GENOMIC DNA]</scope>
    <source>
        <strain evidence="1 2">DJ77</strain>
    </source>
</reference>
<proteinExistence type="predicted"/>
<dbReference type="EMBL" id="LBIC01000008">
    <property type="protein sequence ID" value="KKW90848.1"/>
    <property type="molecule type" value="Genomic_DNA"/>
</dbReference>
<dbReference type="PATRIC" id="fig|56193.3.peg.3695"/>
<name>A0A0M3ALM3_9SPHN</name>